<dbReference type="SUPFAM" id="SSF48403">
    <property type="entry name" value="Ankyrin repeat"/>
    <property type="match status" value="1"/>
</dbReference>
<keyword evidence="5" id="KW-1185">Reference proteome</keyword>
<dbReference type="PROSITE" id="PS51126">
    <property type="entry name" value="DILUTE"/>
    <property type="match status" value="1"/>
</dbReference>
<dbReference type="AlphaFoldDB" id="A0A9P6NS67"/>
<dbReference type="PROSITE" id="PS50297">
    <property type="entry name" value="ANK_REP_REGION"/>
    <property type="match status" value="1"/>
</dbReference>
<dbReference type="InterPro" id="IPR037986">
    <property type="entry name" value="Myo5p-like_CBD_DIL"/>
</dbReference>
<evidence type="ECO:0000256" key="1">
    <source>
        <dbReference type="PROSITE-ProRule" id="PRU00023"/>
    </source>
</evidence>
<dbReference type="Proteomes" id="UP000886653">
    <property type="component" value="Unassembled WGS sequence"/>
</dbReference>
<feature type="domain" description="Dilute" evidence="3">
    <location>
        <begin position="449"/>
        <end position="759"/>
    </location>
</feature>
<feature type="region of interest" description="Disordered" evidence="2">
    <location>
        <begin position="92"/>
        <end position="118"/>
    </location>
</feature>
<feature type="compositionally biased region" description="Polar residues" evidence="2">
    <location>
        <begin position="102"/>
        <end position="117"/>
    </location>
</feature>
<name>A0A9P6NS67_9BASI</name>
<dbReference type="InterPro" id="IPR002710">
    <property type="entry name" value="Dilute_dom"/>
</dbReference>
<dbReference type="PANTHER" id="PTHR16027">
    <property type="entry name" value="DILUTE DOMAIN-CONTAINING PROTEIN YPR089W"/>
    <property type="match status" value="1"/>
</dbReference>
<feature type="region of interest" description="Disordered" evidence="2">
    <location>
        <begin position="207"/>
        <end position="232"/>
    </location>
</feature>
<dbReference type="InterPro" id="IPR002110">
    <property type="entry name" value="Ankyrin_rpt"/>
</dbReference>
<evidence type="ECO:0000313" key="4">
    <source>
        <dbReference type="EMBL" id="KAG0152460.1"/>
    </source>
</evidence>
<keyword evidence="1" id="KW-0040">ANK repeat</keyword>
<feature type="repeat" description="ANK" evidence="1">
    <location>
        <begin position="174"/>
        <end position="206"/>
    </location>
</feature>
<protein>
    <recommendedName>
        <fullName evidence="3">Dilute domain-containing protein</fullName>
    </recommendedName>
</protein>
<dbReference type="SMART" id="SM01132">
    <property type="entry name" value="DIL"/>
    <property type="match status" value="1"/>
</dbReference>
<feature type="region of interest" description="Disordered" evidence="2">
    <location>
        <begin position="572"/>
        <end position="609"/>
    </location>
</feature>
<dbReference type="SMART" id="SM00248">
    <property type="entry name" value="ANK"/>
    <property type="match status" value="2"/>
</dbReference>
<gene>
    <name evidence="4" type="ORF">CROQUDRAFT_667314</name>
</gene>
<evidence type="ECO:0000313" key="5">
    <source>
        <dbReference type="Proteomes" id="UP000886653"/>
    </source>
</evidence>
<dbReference type="EMBL" id="MU167208">
    <property type="protein sequence ID" value="KAG0152460.1"/>
    <property type="molecule type" value="Genomic_DNA"/>
</dbReference>
<accession>A0A9P6NS67</accession>
<sequence length="925" mass="103012">MTIPPSNANPCNQSNHANYLEPDPNYIDPLISLAPTPRHLSNLVRSANSNPNSPHHSRLPQVFTAAFLVAASSGDSDLIEWLLAKPESDNTLTALPRHSPRHPSTASLPNPSTSSLVTGALLKPGEARQLVNLDATDEDGTPPIILAAAFGHAEAVRAIVDGIGGEVIDSRDAVGWTALHWAARNGDFTIVSYLLNHGAATNLVSYSEQNPSDGRPSSLSSASRLSTSSSSTLDSDAAFSVSICADDSSSNNPIHKRARRSRGLRPFDLAKRGPEGDNIRHVIRMAEEAKADAAWISSRPSSRASIKSTRTAVRNAQTAAAQSEAKQLYDLALLSSRTLGFNFCLLGIHIDPPPNPLQPVDYRPPSEPSPHTLWEEEQRAEEFDWERCLPDQMLVCSIEDLPVIFDAVISLIDPQRPRTERFMPANVIFLSSRFAAHFGTDDLLEELLLGAIDRIEEVVLAHQDNMAYCAFWLFNSFTLLYYIQRDPHLHSLTREVQMHLQDLINEIFVFIIRDAERRLDKILDQSMLEFQSLTGFEHVEFESEGSWNFVKALTVKRNRPVSLKPSLTSFLSGTPSPLSPGCPPSHLRSSTHPAFTTTSSPNGTSTKSPRTITELLSSVLYLLQAYEIHPSVTAQAFSQLFYWLACELFNRIITRRKYLCRSRAIQIRINLLVLEDWARDNRLPSNLVGTHFKPIHELLHWLQTLSANLNFDELIEALASLPNLNPHQILKAYREYRFEVDEPKLAEEGRQYLVQMQQDWDRRRLARKEALEERESAEKEMVLGGEIPMVEEDEGIIEASKAIDTAFKDSSSFGTYCPPKGPDSQGELLDSRHMLPFTLPSSVEALVSLSNEVAFGPFKTFEISTDPLEEVDEEEEEQKEVQKLHLSPNDKLVVVPVLSASILARLDLVRERHRKLLASGGVNGA</sequence>
<dbReference type="GO" id="GO:0051020">
    <property type="term" value="F:GTPase binding"/>
    <property type="evidence" value="ECO:0007669"/>
    <property type="project" value="TreeGrafter"/>
</dbReference>
<organism evidence="4 5">
    <name type="scientific">Cronartium quercuum f. sp. fusiforme G11</name>
    <dbReference type="NCBI Taxonomy" id="708437"/>
    <lineage>
        <taxon>Eukaryota</taxon>
        <taxon>Fungi</taxon>
        <taxon>Dikarya</taxon>
        <taxon>Basidiomycota</taxon>
        <taxon>Pucciniomycotina</taxon>
        <taxon>Pucciniomycetes</taxon>
        <taxon>Pucciniales</taxon>
        <taxon>Coleosporiaceae</taxon>
        <taxon>Cronartium</taxon>
    </lineage>
</organism>
<feature type="compositionally biased region" description="Polar residues" evidence="2">
    <location>
        <begin position="587"/>
        <end position="609"/>
    </location>
</feature>
<dbReference type="CDD" id="cd15473">
    <property type="entry name" value="Myo5p-like_CBD_DIL_ANK"/>
    <property type="match status" value="1"/>
</dbReference>
<dbReference type="PANTHER" id="PTHR16027:SF6">
    <property type="entry name" value="DILUTE DOMAIN-CONTAINING PROTEIN"/>
    <property type="match status" value="1"/>
</dbReference>
<dbReference type="InterPro" id="IPR036770">
    <property type="entry name" value="Ankyrin_rpt-contain_sf"/>
</dbReference>
<feature type="compositionally biased region" description="Low complexity" evidence="2">
    <location>
        <begin position="211"/>
        <end position="232"/>
    </location>
</feature>
<proteinExistence type="predicted"/>
<comment type="caution">
    <text evidence="4">The sequence shown here is derived from an EMBL/GenBank/DDBJ whole genome shotgun (WGS) entry which is preliminary data.</text>
</comment>
<evidence type="ECO:0000256" key="2">
    <source>
        <dbReference type="SAM" id="MobiDB-lite"/>
    </source>
</evidence>
<dbReference type="Pfam" id="PF01843">
    <property type="entry name" value="DIL"/>
    <property type="match status" value="1"/>
</dbReference>
<dbReference type="OrthoDB" id="426293at2759"/>
<evidence type="ECO:0000259" key="3">
    <source>
        <dbReference type="PROSITE" id="PS51126"/>
    </source>
</evidence>
<dbReference type="PROSITE" id="PS50088">
    <property type="entry name" value="ANK_REPEAT"/>
    <property type="match status" value="1"/>
</dbReference>
<dbReference type="Gene3D" id="1.25.40.20">
    <property type="entry name" value="Ankyrin repeat-containing domain"/>
    <property type="match status" value="1"/>
</dbReference>
<dbReference type="Pfam" id="PF12796">
    <property type="entry name" value="Ank_2"/>
    <property type="match status" value="1"/>
</dbReference>
<dbReference type="InterPro" id="IPR052072">
    <property type="entry name" value="Vascular_dev_regulator"/>
</dbReference>
<reference evidence="4" key="1">
    <citation type="submission" date="2013-11" db="EMBL/GenBank/DDBJ databases">
        <title>Genome sequence of the fusiform rust pathogen reveals effectors for host alternation and coevolution with pine.</title>
        <authorList>
            <consortium name="DOE Joint Genome Institute"/>
            <person name="Smith K."/>
            <person name="Pendleton A."/>
            <person name="Kubisiak T."/>
            <person name="Anderson C."/>
            <person name="Salamov A."/>
            <person name="Aerts A."/>
            <person name="Riley R."/>
            <person name="Clum A."/>
            <person name="Lindquist E."/>
            <person name="Ence D."/>
            <person name="Campbell M."/>
            <person name="Kronenberg Z."/>
            <person name="Feau N."/>
            <person name="Dhillon B."/>
            <person name="Hamelin R."/>
            <person name="Burleigh J."/>
            <person name="Smith J."/>
            <person name="Yandell M."/>
            <person name="Nelson C."/>
            <person name="Grigoriev I."/>
            <person name="Davis J."/>
        </authorList>
    </citation>
    <scope>NUCLEOTIDE SEQUENCE</scope>
    <source>
        <strain evidence="4">G11</strain>
    </source>
</reference>